<reference evidence="5" key="2">
    <citation type="submission" date="2025-08" db="UniProtKB">
        <authorList>
            <consortium name="Ensembl"/>
        </authorList>
    </citation>
    <scope>IDENTIFICATION</scope>
</reference>
<sequence>MINKDDPNAELLMFWVRSADSRSSTMTPLLLLLLLRASLACQTSSFTECQNAPFVPGHNLVGEGFDVVTMKTSGASVVDVKTFMVGGVQGNCTMCHNSLLNQAQKLPVSVLDWRVKVNCQRSLSSKIFESSQAVMKETSSSLGVSWKVGLGLPKLGGFSVGGSHSKTSAFARSHSRQDKFSFTSYEMKCRYYTFRLHARPPLSKEFEVSLKNLPPTYDHRNTSAFRQFISVYGTHFIRRVHLGGRVNSMTAIRTCQASISQMSVHTVSNCLSVEAEATIKGVTVSAASRFCQSKSKSLKTGATFSQAFSDRTTDVLGGDESVGDILFQPNGAAAFKKWLISLKKVPGLVSYQLSPLHLLVPDNPVLQESLRSAISDYISKSAKPLSCPSGCQTGSQNRNCACRCQGHHMVNSDCCPAEYGVARMNVTVVRAAGLWGDYFSKTDGYVKVFYHQAASVTPIIWNNNFPAWNYLIRFETVNLRHRNPVRFEVWDRDNGWNDDLLGRDSLVPTSGSISRSFRLKHGSLLVRVSAVCAPSLQGSLCEQYAASPTYQEVMTHKREEQEGAGSQPAAPGGATL</sequence>
<organism evidence="5 6">
    <name type="scientific">Takifugu rubripes</name>
    <name type="common">Japanese pufferfish</name>
    <name type="synonym">Fugu rubripes</name>
    <dbReference type="NCBI Taxonomy" id="31033"/>
    <lineage>
        <taxon>Eukaryota</taxon>
        <taxon>Metazoa</taxon>
        <taxon>Chordata</taxon>
        <taxon>Craniata</taxon>
        <taxon>Vertebrata</taxon>
        <taxon>Euteleostomi</taxon>
        <taxon>Actinopterygii</taxon>
        <taxon>Neopterygii</taxon>
        <taxon>Teleostei</taxon>
        <taxon>Neoteleostei</taxon>
        <taxon>Acanthomorphata</taxon>
        <taxon>Eupercaria</taxon>
        <taxon>Tetraodontiformes</taxon>
        <taxon>Tetradontoidea</taxon>
        <taxon>Tetraodontidae</taxon>
        <taxon>Takifugu</taxon>
    </lineage>
</organism>
<evidence type="ECO:0000259" key="4">
    <source>
        <dbReference type="PROSITE" id="PS51412"/>
    </source>
</evidence>
<dbReference type="Proteomes" id="UP000005226">
    <property type="component" value="Chromosome 5"/>
</dbReference>
<feature type="domain" description="C2" evidence="3">
    <location>
        <begin position="404"/>
        <end position="524"/>
    </location>
</feature>
<name>H2RXG4_TAKRU</name>
<evidence type="ECO:0000313" key="6">
    <source>
        <dbReference type="Proteomes" id="UP000005226"/>
    </source>
</evidence>
<dbReference type="Pfam" id="PF01823">
    <property type="entry name" value="MACPF"/>
    <property type="match status" value="1"/>
</dbReference>
<dbReference type="Ensembl" id="ENSTRUT00000004863.3">
    <property type="protein sequence ID" value="ENSTRUP00000004834.3"/>
    <property type="gene ID" value="ENSTRUG00000002098.3"/>
</dbReference>
<dbReference type="InterPro" id="IPR037300">
    <property type="entry name" value="Perforin-1_C2"/>
</dbReference>
<dbReference type="HOGENOM" id="CLU_039516_2_0_1"/>
<feature type="chain" id="PRO_5025505891" evidence="2">
    <location>
        <begin position="41"/>
        <end position="576"/>
    </location>
</feature>
<dbReference type="InParanoid" id="H2RXG4"/>
<dbReference type="InterPro" id="IPR000008">
    <property type="entry name" value="C2_dom"/>
</dbReference>
<dbReference type="PROSITE" id="PS51412">
    <property type="entry name" value="MACPF_2"/>
    <property type="match status" value="1"/>
</dbReference>
<dbReference type="GO" id="GO:0051607">
    <property type="term" value="P:defense response to virus"/>
    <property type="evidence" value="ECO:0007669"/>
    <property type="project" value="TreeGrafter"/>
</dbReference>
<feature type="signal peptide" evidence="2">
    <location>
        <begin position="1"/>
        <end position="40"/>
    </location>
</feature>
<dbReference type="SUPFAM" id="SSF49562">
    <property type="entry name" value="C2 domain (Calcium/lipid-binding domain, CaLB)"/>
    <property type="match status" value="1"/>
</dbReference>
<dbReference type="Gene3D" id="2.60.40.150">
    <property type="entry name" value="C2 domain"/>
    <property type="match status" value="1"/>
</dbReference>
<dbReference type="AlphaFoldDB" id="H2RXG4"/>
<dbReference type="PANTHER" id="PTHR46096:SF5">
    <property type="entry name" value="PERFORIN 1.2 PRECURSOR-RELATED"/>
    <property type="match status" value="1"/>
</dbReference>
<dbReference type="GO" id="GO:0001771">
    <property type="term" value="P:immunological synapse formation"/>
    <property type="evidence" value="ECO:0007669"/>
    <property type="project" value="TreeGrafter"/>
</dbReference>
<feature type="region of interest" description="Disordered" evidence="1">
    <location>
        <begin position="556"/>
        <end position="576"/>
    </location>
</feature>
<dbReference type="PANTHER" id="PTHR46096">
    <property type="entry name" value="PERFORIN-1"/>
    <property type="match status" value="1"/>
</dbReference>
<reference evidence="5 6" key="1">
    <citation type="journal article" date="2011" name="Genome Biol. Evol.">
        <title>Integration of the genetic map and genome assembly of fugu facilitates insights into distinct features of genome evolution in teleosts and mammals.</title>
        <authorList>
            <person name="Kai W."/>
            <person name="Kikuchi K."/>
            <person name="Tohari S."/>
            <person name="Chew A.K."/>
            <person name="Tay A."/>
            <person name="Fujiwara A."/>
            <person name="Hosoya S."/>
            <person name="Suetake H."/>
            <person name="Naruse K."/>
            <person name="Brenner S."/>
            <person name="Suzuki Y."/>
            <person name="Venkatesh B."/>
        </authorList>
    </citation>
    <scope>NUCLEOTIDE SEQUENCE [LARGE SCALE GENOMIC DNA]</scope>
</reference>
<dbReference type="GeneTree" id="ENSGT00940000164067"/>
<evidence type="ECO:0000313" key="5">
    <source>
        <dbReference type="Ensembl" id="ENSTRUP00000004834.3"/>
    </source>
</evidence>
<evidence type="ECO:0000259" key="3">
    <source>
        <dbReference type="PROSITE" id="PS50004"/>
    </source>
</evidence>
<dbReference type="GO" id="GO:0016020">
    <property type="term" value="C:membrane"/>
    <property type="evidence" value="ECO:0007669"/>
    <property type="project" value="TreeGrafter"/>
</dbReference>
<evidence type="ECO:0000256" key="2">
    <source>
        <dbReference type="SAM" id="SignalP"/>
    </source>
</evidence>
<dbReference type="GO" id="GO:0022829">
    <property type="term" value="F:wide pore channel activity"/>
    <property type="evidence" value="ECO:0007669"/>
    <property type="project" value="TreeGrafter"/>
</dbReference>
<keyword evidence="6" id="KW-1185">Reference proteome</keyword>
<dbReference type="FunCoup" id="H2RXG4">
    <property type="interactions" value="1331"/>
</dbReference>
<dbReference type="SMART" id="SM00239">
    <property type="entry name" value="C2"/>
    <property type="match status" value="1"/>
</dbReference>
<dbReference type="GO" id="GO:0140911">
    <property type="term" value="F:pore-forming activity"/>
    <property type="evidence" value="ECO:0007669"/>
    <property type="project" value="InterPro"/>
</dbReference>
<dbReference type="InterPro" id="IPR035892">
    <property type="entry name" value="C2_domain_sf"/>
</dbReference>
<accession>H2RXG4</accession>
<reference evidence="5" key="3">
    <citation type="submission" date="2025-09" db="UniProtKB">
        <authorList>
            <consortium name="Ensembl"/>
        </authorList>
    </citation>
    <scope>IDENTIFICATION</scope>
</reference>
<dbReference type="InterPro" id="IPR020864">
    <property type="entry name" value="MACPF"/>
</dbReference>
<evidence type="ECO:0000256" key="1">
    <source>
        <dbReference type="SAM" id="MobiDB-lite"/>
    </source>
</evidence>
<keyword evidence="2" id="KW-0732">Signal</keyword>
<dbReference type="InterPro" id="IPR052784">
    <property type="entry name" value="Perforin-1_pore-forming"/>
</dbReference>
<feature type="compositionally biased region" description="Low complexity" evidence="1">
    <location>
        <begin position="563"/>
        <end position="576"/>
    </location>
</feature>
<gene>
    <name evidence="5" type="primary">LOC101071655</name>
</gene>
<dbReference type="OMA" id="DNPQWSE"/>
<dbReference type="SMART" id="SM00457">
    <property type="entry name" value="MACPF"/>
    <property type="match status" value="1"/>
</dbReference>
<feature type="domain" description="MACPF" evidence="4">
    <location>
        <begin position="45"/>
        <end position="385"/>
    </location>
</feature>
<protein>
    <submittedName>
        <fullName evidence="5">Perforin 1.3</fullName>
    </submittedName>
</protein>
<dbReference type="GO" id="GO:0001913">
    <property type="term" value="P:T cell mediated cytotoxicity"/>
    <property type="evidence" value="ECO:0007669"/>
    <property type="project" value="TreeGrafter"/>
</dbReference>
<dbReference type="PROSITE" id="PS50004">
    <property type="entry name" value="C2"/>
    <property type="match status" value="1"/>
</dbReference>
<proteinExistence type="predicted"/>
<dbReference type="GO" id="GO:0005509">
    <property type="term" value="F:calcium ion binding"/>
    <property type="evidence" value="ECO:0007669"/>
    <property type="project" value="InterPro"/>
</dbReference>
<dbReference type="CDD" id="cd04032">
    <property type="entry name" value="C2_Perforin"/>
    <property type="match status" value="1"/>
</dbReference>
<dbReference type="Pfam" id="PF00168">
    <property type="entry name" value="C2"/>
    <property type="match status" value="1"/>
</dbReference>